<keyword evidence="11" id="KW-1185">Reference proteome</keyword>
<evidence type="ECO:0000256" key="5">
    <source>
        <dbReference type="ARBA" id="ARBA00022679"/>
    </source>
</evidence>
<evidence type="ECO:0000256" key="2">
    <source>
        <dbReference type="ARBA" id="ARBA00011738"/>
    </source>
</evidence>
<evidence type="ECO:0000256" key="3">
    <source>
        <dbReference type="ARBA" id="ARBA00022526"/>
    </source>
</evidence>
<keyword evidence="4" id="KW-0328">Glycosyltransferase</keyword>
<dbReference type="GO" id="GO:0016757">
    <property type="term" value="F:glycosyltransferase activity"/>
    <property type="evidence" value="ECO:0007669"/>
    <property type="project" value="UniProtKB-KW"/>
</dbReference>
<proteinExistence type="inferred from homology"/>
<feature type="compositionally biased region" description="Acidic residues" evidence="7">
    <location>
        <begin position="873"/>
        <end position="889"/>
    </location>
</feature>
<protein>
    <recommendedName>
        <fullName evidence="12">Trehalose synthase</fullName>
    </recommendedName>
</protein>
<dbReference type="AlphaFoldDB" id="A0A8S0XTC4"/>
<evidence type="ECO:0000259" key="9">
    <source>
        <dbReference type="Pfam" id="PF21269"/>
    </source>
</evidence>
<name>A0A8S0XTC4_CYCAE</name>
<feature type="domain" description="Glycosyl transferase family 1" evidence="8">
    <location>
        <begin position="491"/>
        <end position="674"/>
    </location>
</feature>
<evidence type="ECO:0000313" key="10">
    <source>
        <dbReference type="EMBL" id="CAA7265431.1"/>
    </source>
</evidence>
<evidence type="ECO:0000259" key="8">
    <source>
        <dbReference type="Pfam" id="PF00534"/>
    </source>
</evidence>
<feature type="compositionally biased region" description="Basic and acidic residues" evidence="7">
    <location>
        <begin position="890"/>
        <end position="904"/>
    </location>
</feature>
<dbReference type="InterPro" id="IPR052078">
    <property type="entry name" value="Trehalose_Metab_GTase"/>
</dbReference>
<reference evidence="10 11" key="1">
    <citation type="submission" date="2020-01" db="EMBL/GenBank/DDBJ databases">
        <authorList>
            <person name="Gupta K D."/>
        </authorList>
    </citation>
    <scope>NUCLEOTIDE SEQUENCE [LARGE SCALE GENOMIC DNA]</scope>
</reference>
<evidence type="ECO:0000256" key="7">
    <source>
        <dbReference type="SAM" id="MobiDB-lite"/>
    </source>
</evidence>
<accession>A0A8S0XTC4</accession>
<dbReference type="Gene3D" id="3.40.50.2000">
    <property type="entry name" value="Glycogen Phosphorylase B"/>
    <property type="match status" value="2"/>
</dbReference>
<feature type="region of interest" description="Disordered" evidence="7">
    <location>
        <begin position="865"/>
        <end position="929"/>
    </location>
</feature>
<dbReference type="InterPro" id="IPR049438">
    <property type="entry name" value="TreT_GT1"/>
</dbReference>
<organism evidence="10 11">
    <name type="scientific">Cyclocybe aegerita</name>
    <name type="common">Black poplar mushroom</name>
    <name type="synonym">Agrocybe aegerita</name>
    <dbReference type="NCBI Taxonomy" id="1973307"/>
    <lineage>
        <taxon>Eukaryota</taxon>
        <taxon>Fungi</taxon>
        <taxon>Dikarya</taxon>
        <taxon>Basidiomycota</taxon>
        <taxon>Agaricomycotina</taxon>
        <taxon>Agaricomycetes</taxon>
        <taxon>Agaricomycetidae</taxon>
        <taxon>Agaricales</taxon>
        <taxon>Agaricineae</taxon>
        <taxon>Bolbitiaceae</taxon>
        <taxon>Cyclocybe</taxon>
    </lineage>
</organism>
<comment type="similarity">
    <text evidence="1">Belongs to the glycosyltransferase group 1 family. Glycosyltransferase 4 subfamily.</text>
</comment>
<dbReference type="PANTHER" id="PTHR47779">
    <property type="entry name" value="SYNTHASE (CCG-9), PUTATIVE (AFU_ORTHOLOGUE AFUA_3G12100)-RELATED"/>
    <property type="match status" value="1"/>
</dbReference>
<evidence type="ECO:0000256" key="4">
    <source>
        <dbReference type="ARBA" id="ARBA00022676"/>
    </source>
</evidence>
<dbReference type="Proteomes" id="UP000467700">
    <property type="component" value="Unassembled WGS sequence"/>
</dbReference>
<evidence type="ECO:0000256" key="1">
    <source>
        <dbReference type="ARBA" id="ARBA00009481"/>
    </source>
</evidence>
<dbReference type="CDD" id="cd03792">
    <property type="entry name" value="GT4_trehalose_phosphorylase"/>
    <property type="match status" value="1"/>
</dbReference>
<keyword evidence="5" id="KW-0808">Transferase</keyword>
<dbReference type="Pfam" id="PF21269">
    <property type="entry name" value="TreT_GT1"/>
    <property type="match status" value="1"/>
</dbReference>
<dbReference type="EMBL" id="CACVBS010000048">
    <property type="protein sequence ID" value="CAA7265431.1"/>
    <property type="molecule type" value="Genomic_DNA"/>
</dbReference>
<sequence>MAHPHHSFESVPSAAVRRRLSSVVDTRKPHVTSTFASLTPMWGAVAGTVINNNTQYEIAVSIHDSVYSTDFASAVIPYNPNNPDKNAKEIENYVLQTLRKFSIEHLCKFLGAGVTLNLLKESPNLCTRLWLDMDIVPYVFNIKPYHTDSVTRPNIKHRISSTTGSYVPSGAETPTVYVDSAQLQAFSGLDAGVSGRLPIPRTLDEQADSAARKTVMHFGPNNNPRLSIGPRNQVMVDAAGKVHLLDDLDEFKATVGPRTWNAVNKLADELREKKVKIGFFSSTPQGGGVALMRHALIRFLTALDVDVAWYVPNPSPSVFRTTKNNHNILQGVAAPDLRLTQEAKDGFDAWILKNGLRWTAEGGPLAPGGVDVAFIDDPQMPGLIPLIKKIRPELPIVYRSHIEIRSDLVHVPGSPQEEVWQYLWNNIKLADLFISHPVSKFVPSDVPIEKLCLLGAATDWLDGLNKELDPWDSQYYMGEFRSLCAKEKMSELRWPERDYVVQVARFDPAKGIPNVIDSYYKFREMLHEKSPDLSDDEHPQLLLCGHGAVDDPDASIIYDQVMQLINSVPYKKYVKDIVVMRLPPSDQLLNALMANSRIALQLSTREGFEVKVSEALHAGKPVIASRTGGIPLQIEHGKSGYLTTPGDNAAVAGHLYDLYTDEGLYRTMSQYARTHVSDEVSTVGNAAAWLYLAVMYTRGIKIKPNGAWLNDLLRAETGEEYVQDEPRLPRGVFHETMGDPSYLRLVPASCATVPIDWTKVPEASKKFLLESWGTDWSDPKMERQRGLPATIEDLAKMFNESKFFGYMQPKLCTLLLDISEFGLAAQAKKPVDCLQVPGPRFYMKYLSCVWFVMFLPGERDGITGCSPKVPEVSWEEEQEDKEEEDDKEDKEDTYHKEDKNKEEKDKEEEDEEDEEQYEEQNKKQVARDNAVAEEFDPKLCEEVKQWGTLRALISKKVAGWEGFTLKSSLEEAQMSEAIMGLPADHPAFRAMMQNAMGSLMSMR</sequence>
<comment type="caution">
    <text evidence="10">The sequence shown here is derived from an EMBL/GenBank/DDBJ whole genome shotgun (WGS) entry which is preliminary data.</text>
</comment>
<keyword evidence="6" id="KW-0119">Carbohydrate metabolism</keyword>
<evidence type="ECO:0000313" key="11">
    <source>
        <dbReference type="Proteomes" id="UP000467700"/>
    </source>
</evidence>
<dbReference type="FunFam" id="3.40.50.2000:FF:000249">
    <property type="entry name" value="Trehalose phosphorylase"/>
    <property type="match status" value="1"/>
</dbReference>
<evidence type="ECO:0008006" key="12">
    <source>
        <dbReference type="Google" id="ProtNLM"/>
    </source>
</evidence>
<comment type="subunit">
    <text evidence="2">Homodimer.</text>
</comment>
<dbReference type="Pfam" id="PF00534">
    <property type="entry name" value="Glycos_transf_1"/>
    <property type="match status" value="1"/>
</dbReference>
<feature type="compositionally biased region" description="Acidic residues" evidence="7">
    <location>
        <begin position="905"/>
        <end position="918"/>
    </location>
</feature>
<evidence type="ECO:0000256" key="6">
    <source>
        <dbReference type="ARBA" id="ARBA00023277"/>
    </source>
</evidence>
<feature type="domain" description="Trehalose synthase N-terminal" evidence="9">
    <location>
        <begin position="280"/>
        <end position="441"/>
    </location>
</feature>
<dbReference type="OrthoDB" id="937291at2759"/>
<gene>
    <name evidence="10" type="ORF">AAE3_LOCUS7577</name>
</gene>
<dbReference type="SUPFAM" id="SSF53756">
    <property type="entry name" value="UDP-Glycosyltransferase/glycogen phosphorylase"/>
    <property type="match status" value="1"/>
</dbReference>
<keyword evidence="3" id="KW-0313">Glucose metabolism</keyword>
<dbReference type="GO" id="GO:0006006">
    <property type="term" value="P:glucose metabolic process"/>
    <property type="evidence" value="ECO:0007669"/>
    <property type="project" value="UniProtKB-KW"/>
</dbReference>
<dbReference type="InterPro" id="IPR001296">
    <property type="entry name" value="Glyco_trans_1"/>
</dbReference>
<dbReference type="PANTHER" id="PTHR47779:SF1">
    <property type="entry name" value="SYNTHASE (CCG-9), PUTATIVE (AFU_ORTHOLOGUE AFUA_3G12100)-RELATED"/>
    <property type="match status" value="1"/>
</dbReference>